<dbReference type="RefSeq" id="WP_179529760.1">
    <property type="nucleotide sequence ID" value="NZ_BAAAPP010000002.1"/>
</dbReference>
<dbReference type="InterPro" id="IPR001509">
    <property type="entry name" value="Epimerase_deHydtase"/>
</dbReference>
<feature type="domain" description="NAD-dependent epimerase/dehydratase" evidence="2">
    <location>
        <begin position="5"/>
        <end position="180"/>
    </location>
</feature>
<dbReference type="EMBL" id="JACBZI010000001">
    <property type="protein sequence ID" value="NYI08680.1"/>
    <property type="molecule type" value="Genomic_DNA"/>
</dbReference>
<keyword evidence="4" id="KW-1185">Reference proteome</keyword>
<evidence type="ECO:0000313" key="4">
    <source>
        <dbReference type="Proteomes" id="UP000537326"/>
    </source>
</evidence>
<accession>A0A7Z0C0H6</accession>
<dbReference type="InterPro" id="IPR050177">
    <property type="entry name" value="Lipid_A_modif_metabolic_enz"/>
</dbReference>
<reference evidence="3 4" key="1">
    <citation type="submission" date="2020-07" db="EMBL/GenBank/DDBJ databases">
        <title>Sequencing the genomes of 1000 actinobacteria strains.</title>
        <authorList>
            <person name="Klenk H.-P."/>
        </authorList>
    </citation>
    <scope>NUCLEOTIDE SEQUENCE [LARGE SCALE GENOMIC DNA]</scope>
    <source>
        <strain evidence="3 4">DSM 18248</strain>
    </source>
</reference>
<feature type="region of interest" description="Disordered" evidence="1">
    <location>
        <begin position="336"/>
        <end position="369"/>
    </location>
</feature>
<proteinExistence type="predicted"/>
<evidence type="ECO:0000313" key="3">
    <source>
        <dbReference type="EMBL" id="NYI08680.1"/>
    </source>
</evidence>
<dbReference type="Proteomes" id="UP000537326">
    <property type="component" value="Unassembled WGS sequence"/>
</dbReference>
<dbReference type="SUPFAM" id="SSF51735">
    <property type="entry name" value="NAD(P)-binding Rossmann-fold domains"/>
    <property type="match status" value="1"/>
</dbReference>
<dbReference type="AlphaFoldDB" id="A0A7Z0C0H6"/>
<protein>
    <submittedName>
        <fullName evidence="3">UDP-glucose 4-epimerase</fullName>
        <ecNumber evidence="3">5.1.3.2</ecNumber>
    </submittedName>
</protein>
<dbReference type="Pfam" id="PF01370">
    <property type="entry name" value="Epimerase"/>
    <property type="match status" value="1"/>
</dbReference>
<organism evidence="3 4">
    <name type="scientific">Nocardioides marinus</name>
    <dbReference type="NCBI Taxonomy" id="374514"/>
    <lineage>
        <taxon>Bacteria</taxon>
        <taxon>Bacillati</taxon>
        <taxon>Actinomycetota</taxon>
        <taxon>Actinomycetes</taxon>
        <taxon>Propionibacteriales</taxon>
        <taxon>Nocardioidaceae</taxon>
        <taxon>Nocardioides</taxon>
    </lineage>
</organism>
<dbReference type="PANTHER" id="PTHR43245:SF52">
    <property type="entry name" value="NAD-DEPENDENT EPIMERASE_DEHYDRATASE"/>
    <property type="match status" value="1"/>
</dbReference>
<comment type="caution">
    <text evidence="3">The sequence shown here is derived from an EMBL/GenBank/DDBJ whole genome shotgun (WGS) entry which is preliminary data.</text>
</comment>
<sequence length="369" mass="39430">MGKVVLVTGVSRDLGRKFARTLAADPDVDRVIGVDVVPPRGDIGAVSFVRADIRNPVIAKVIAKEDVDTVVHMSVIATPGTAGGRNTMKELNVIGTMQLLAACQRAASLQHLVVKSTTTVYGASSRDPAMFTEDMQPRRAPRSGYAKDVAEIEGYVRGFARRRPDVRVTTLRCANVLGPAVVSPLTSYLRLPVVPTVLGYDARLQVLHERDLYGVLQHAVRADVAGTFNVAGDGILMLSQALRRLQRPTVSMPGFAVGRVGNLLRQARVADFSPEQLGFLTYGRGVDTTRMRAELGFEPTMTTAECFADFATTLTPTGGRTERVLAGLAQALPEVEDPAATPLDAVGDAEPAPRRPRAVAAAREGADHG</sequence>
<dbReference type="EC" id="5.1.3.2" evidence="3"/>
<gene>
    <name evidence="3" type="ORF">BKA05_000195</name>
</gene>
<name>A0A7Z0C0H6_9ACTN</name>
<evidence type="ECO:0000259" key="2">
    <source>
        <dbReference type="Pfam" id="PF01370"/>
    </source>
</evidence>
<dbReference type="GO" id="GO:0003978">
    <property type="term" value="F:UDP-glucose 4-epimerase activity"/>
    <property type="evidence" value="ECO:0007669"/>
    <property type="project" value="UniProtKB-EC"/>
</dbReference>
<dbReference type="InterPro" id="IPR036291">
    <property type="entry name" value="NAD(P)-bd_dom_sf"/>
</dbReference>
<dbReference type="Gene3D" id="3.40.50.720">
    <property type="entry name" value="NAD(P)-binding Rossmann-like Domain"/>
    <property type="match status" value="1"/>
</dbReference>
<dbReference type="PANTHER" id="PTHR43245">
    <property type="entry name" value="BIFUNCTIONAL POLYMYXIN RESISTANCE PROTEIN ARNA"/>
    <property type="match status" value="1"/>
</dbReference>
<evidence type="ECO:0000256" key="1">
    <source>
        <dbReference type="SAM" id="MobiDB-lite"/>
    </source>
</evidence>
<keyword evidence="3" id="KW-0413">Isomerase</keyword>